<feature type="region of interest" description="Disordered" evidence="1">
    <location>
        <begin position="1"/>
        <end position="59"/>
    </location>
</feature>
<proteinExistence type="predicted"/>
<dbReference type="HOGENOM" id="CLU_2171860_0_0_1"/>
<evidence type="ECO:0000256" key="1">
    <source>
        <dbReference type="SAM" id="MobiDB-lite"/>
    </source>
</evidence>
<protein>
    <submittedName>
        <fullName evidence="2">Uncharacterized protein</fullName>
    </submittedName>
</protein>
<feature type="compositionally biased region" description="Basic and acidic residues" evidence="1">
    <location>
        <begin position="1"/>
        <end position="11"/>
    </location>
</feature>
<dbReference type="AlphaFoldDB" id="A0A0D0E291"/>
<evidence type="ECO:0000313" key="2">
    <source>
        <dbReference type="EMBL" id="KIK90890.1"/>
    </source>
</evidence>
<name>A0A0D0E291_9AGAM</name>
<feature type="compositionally biased region" description="Polar residues" evidence="1">
    <location>
        <begin position="43"/>
        <end position="55"/>
    </location>
</feature>
<accession>A0A0D0E291</accession>
<sequence>MGRDYPGESHKHPAASYQSTCPADFEPRCKNPTSSALLPASRGPSSSETSLNPSGASRRKLKHALLTSALLDSPIPDIHTQVRPLVELKIRFCDSLVDCSRLSDVHRIEG</sequence>
<gene>
    <name evidence="2" type="ORF">PAXRUDRAFT_658892</name>
</gene>
<dbReference type="EMBL" id="KN825456">
    <property type="protein sequence ID" value="KIK90890.1"/>
    <property type="molecule type" value="Genomic_DNA"/>
</dbReference>
<organism evidence="2 3">
    <name type="scientific">Paxillus rubicundulus Ve08.2h10</name>
    <dbReference type="NCBI Taxonomy" id="930991"/>
    <lineage>
        <taxon>Eukaryota</taxon>
        <taxon>Fungi</taxon>
        <taxon>Dikarya</taxon>
        <taxon>Basidiomycota</taxon>
        <taxon>Agaricomycotina</taxon>
        <taxon>Agaricomycetes</taxon>
        <taxon>Agaricomycetidae</taxon>
        <taxon>Boletales</taxon>
        <taxon>Paxilineae</taxon>
        <taxon>Paxillaceae</taxon>
        <taxon>Paxillus</taxon>
    </lineage>
</organism>
<reference evidence="3" key="2">
    <citation type="submission" date="2015-01" db="EMBL/GenBank/DDBJ databases">
        <title>Evolutionary Origins and Diversification of the Mycorrhizal Mutualists.</title>
        <authorList>
            <consortium name="DOE Joint Genome Institute"/>
            <consortium name="Mycorrhizal Genomics Consortium"/>
            <person name="Kohler A."/>
            <person name="Kuo A."/>
            <person name="Nagy L.G."/>
            <person name="Floudas D."/>
            <person name="Copeland A."/>
            <person name="Barry K.W."/>
            <person name="Cichocki N."/>
            <person name="Veneault-Fourrey C."/>
            <person name="LaButti K."/>
            <person name="Lindquist E.A."/>
            <person name="Lipzen A."/>
            <person name="Lundell T."/>
            <person name="Morin E."/>
            <person name="Murat C."/>
            <person name="Riley R."/>
            <person name="Ohm R."/>
            <person name="Sun H."/>
            <person name="Tunlid A."/>
            <person name="Henrissat B."/>
            <person name="Grigoriev I.V."/>
            <person name="Hibbett D.S."/>
            <person name="Martin F."/>
        </authorList>
    </citation>
    <scope>NUCLEOTIDE SEQUENCE [LARGE SCALE GENOMIC DNA]</scope>
    <source>
        <strain evidence="3">Ve08.2h10</strain>
    </source>
</reference>
<evidence type="ECO:0000313" key="3">
    <source>
        <dbReference type="Proteomes" id="UP000054538"/>
    </source>
</evidence>
<dbReference type="Proteomes" id="UP000054538">
    <property type="component" value="Unassembled WGS sequence"/>
</dbReference>
<reference evidence="2 3" key="1">
    <citation type="submission" date="2014-04" db="EMBL/GenBank/DDBJ databases">
        <authorList>
            <consortium name="DOE Joint Genome Institute"/>
            <person name="Kuo A."/>
            <person name="Kohler A."/>
            <person name="Jargeat P."/>
            <person name="Nagy L.G."/>
            <person name="Floudas D."/>
            <person name="Copeland A."/>
            <person name="Barry K.W."/>
            <person name="Cichocki N."/>
            <person name="Veneault-Fourrey C."/>
            <person name="LaButti K."/>
            <person name="Lindquist E.A."/>
            <person name="Lipzen A."/>
            <person name="Lundell T."/>
            <person name="Morin E."/>
            <person name="Murat C."/>
            <person name="Sun H."/>
            <person name="Tunlid A."/>
            <person name="Henrissat B."/>
            <person name="Grigoriev I.V."/>
            <person name="Hibbett D.S."/>
            <person name="Martin F."/>
            <person name="Nordberg H.P."/>
            <person name="Cantor M.N."/>
            <person name="Hua S.X."/>
        </authorList>
    </citation>
    <scope>NUCLEOTIDE SEQUENCE [LARGE SCALE GENOMIC DNA]</scope>
    <source>
        <strain evidence="2 3">Ve08.2h10</strain>
    </source>
</reference>
<dbReference type="InParanoid" id="A0A0D0E291"/>
<keyword evidence="3" id="KW-1185">Reference proteome</keyword>